<feature type="domain" description="Thioredoxin" evidence="1">
    <location>
        <begin position="4"/>
        <end position="85"/>
    </location>
</feature>
<proteinExistence type="predicted"/>
<reference evidence="3" key="1">
    <citation type="submission" date="2016-10" db="EMBL/GenBank/DDBJ databases">
        <authorList>
            <person name="Varghese N."/>
            <person name="Submissions S."/>
        </authorList>
    </citation>
    <scope>NUCLEOTIDE SEQUENCE [LARGE SCALE GENOMIC DNA]</scope>
    <source>
        <strain evidence="3">B48,IBRC-M 10115,DSM 25386,CECT 8001</strain>
    </source>
</reference>
<dbReference type="GO" id="GO:0005829">
    <property type="term" value="C:cytosol"/>
    <property type="evidence" value="ECO:0007669"/>
    <property type="project" value="TreeGrafter"/>
</dbReference>
<gene>
    <name evidence="2" type="ORF">SAMN05192533_104123</name>
</gene>
<evidence type="ECO:0000259" key="1">
    <source>
        <dbReference type="Pfam" id="PF00085"/>
    </source>
</evidence>
<dbReference type="PANTHER" id="PTHR45663:SF41">
    <property type="entry name" value="THIOREDOXIN-LIKE PROTEIN YUSE"/>
    <property type="match status" value="1"/>
</dbReference>
<dbReference type="Gene3D" id="3.40.30.10">
    <property type="entry name" value="Glutaredoxin"/>
    <property type="match status" value="1"/>
</dbReference>
<keyword evidence="3" id="KW-1185">Reference proteome</keyword>
<evidence type="ECO:0000313" key="3">
    <source>
        <dbReference type="Proteomes" id="UP000198553"/>
    </source>
</evidence>
<dbReference type="RefSeq" id="WP_090743110.1">
    <property type="nucleotide sequence ID" value="NZ_FOBW01000004.1"/>
</dbReference>
<dbReference type="STRING" id="930146.SAMN05192533_104123"/>
<evidence type="ECO:0000313" key="2">
    <source>
        <dbReference type="EMBL" id="SEM62681.1"/>
    </source>
</evidence>
<dbReference type="Pfam" id="PF00085">
    <property type="entry name" value="Thioredoxin"/>
    <property type="match status" value="1"/>
</dbReference>
<dbReference type="Proteomes" id="UP000198553">
    <property type="component" value="Unassembled WGS sequence"/>
</dbReference>
<dbReference type="CDD" id="cd02947">
    <property type="entry name" value="TRX_family"/>
    <property type="match status" value="1"/>
</dbReference>
<sequence>MIDLSKEDIARFISTEKTGLIYFYTPICGTCQMASKMLEVVAQLTPTIKIGKADLNYMPELAKQFEVISVPCLLIIKDGVIVEKVFAFHSVLFLQDKVNQHLL</sequence>
<dbReference type="PANTHER" id="PTHR45663">
    <property type="entry name" value="GEO12009P1"/>
    <property type="match status" value="1"/>
</dbReference>
<protein>
    <submittedName>
        <fullName evidence="2">Thioredoxin</fullName>
    </submittedName>
</protein>
<dbReference type="InterPro" id="IPR013766">
    <property type="entry name" value="Thioredoxin_domain"/>
</dbReference>
<organism evidence="2 3">
    <name type="scientific">Mesobacillus persicus</name>
    <dbReference type="NCBI Taxonomy" id="930146"/>
    <lineage>
        <taxon>Bacteria</taxon>
        <taxon>Bacillati</taxon>
        <taxon>Bacillota</taxon>
        <taxon>Bacilli</taxon>
        <taxon>Bacillales</taxon>
        <taxon>Bacillaceae</taxon>
        <taxon>Mesobacillus</taxon>
    </lineage>
</organism>
<dbReference type="SUPFAM" id="SSF52833">
    <property type="entry name" value="Thioredoxin-like"/>
    <property type="match status" value="1"/>
</dbReference>
<name>A0A1H7ZWI6_9BACI</name>
<dbReference type="AlphaFoldDB" id="A0A1H7ZWI6"/>
<dbReference type="GO" id="GO:0045454">
    <property type="term" value="P:cell redox homeostasis"/>
    <property type="evidence" value="ECO:0007669"/>
    <property type="project" value="TreeGrafter"/>
</dbReference>
<dbReference type="OrthoDB" id="5784238at2"/>
<dbReference type="EMBL" id="FOBW01000004">
    <property type="protein sequence ID" value="SEM62681.1"/>
    <property type="molecule type" value="Genomic_DNA"/>
</dbReference>
<dbReference type="InterPro" id="IPR036249">
    <property type="entry name" value="Thioredoxin-like_sf"/>
</dbReference>
<dbReference type="GO" id="GO:0015035">
    <property type="term" value="F:protein-disulfide reductase activity"/>
    <property type="evidence" value="ECO:0007669"/>
    <property type="project" value="TreeGrafter"/>
</dbReference>
<accession>A0A1H7ZWI6</accession>